<evidence type="ECO:0000256" key="1">
    <source>
        <dbReference type="ARBA" id="ARBA00004141"/>
    </source>
</evidence>
<dbReference type="GO" id="GO:0004888">
    <property type="term" value="F:transmembrane signaling receptor activity"/>
    <property type="evidence" value="ECO:0007669"/>
    <property type="project" value="InterPro"/>
</dbReference>
<dbReference type="OrthoDB" id="5975154at2759"/>
<dbReference type="SUPFAM" id="SSF63712">
    <property type="entry name" value="Nicotinic receptor ligand binding domain-like"/>
    <property type="match status" value="1"/>
</dbReference>
<keyword evidence="4 5" id="KW-0472">Membrane</keyword>
<comment type="subcellular location">
    <subcellularLocation>
        <location evidence="1">Membrane</location>
        <topology evidence="1">Multi-pass membrane protein</topology>
    </subcellularLocation>
</comment>
<dbReference type="GO" id="GO:0005230">
    <property type="term" value="F:extracellular ligand-gated monoatomic ion channel activity"/>
    <property type="evidence" value="ECO:0007669"/>
    <property type="project" value="InterPro"/>
</dbReference>
<evidence type="ECO:0000256" key="2">
    <source>
        <dbReference type="ARBA" id="ARBA00022692"/>
    </source>
</evidence>
<dbReference type="AlphaFoldDB" id="A0A2G8JJL3"/>
<evidence type="ECO:0000256" key="3">
    <source>
        <dbReference type="ARBA" id="ARBA00022989"/>
    </source>
</evidence>
<keyword evidence="3 5" id="KW-1133">Transmembrane helix</keyword>
<dbReference type="PANTHER" id="PTHR18945">
    <property type="entry name" value="NEUROTRANSMITTER GATED ION CHANNEL"/>
    <property type="match status" value="1"/>
</dbReference>
<dbReference type="Proteomes" id="UP000230750">
    <property type="component" value="Unassembled WGS sequence"/>
</dbReference>
<dbReference type="InterPro" id="IPR006202">
    <property type="entry name" value="Neur_chan_lig-bd"/>
</dbReference>
<keyword evidence="8" id="KW-0675">Receptor</keyword>
<dbReference type="InterPro" id="IPR036719">
    <property type="entry name" value="Neuro-gated_channel_TM_sf"/>
</dbReference>
<dbReference type="Gene3D" id="1.20.58.390">
    <property type="entry name" value="Neurotransmitter-gated ion-channel transmembrane domain"/>
    <property type="match status" value="1"/>
</dbReference>
<dbReference type="InterPro" id="IPR038050">
    <property type="entry name" value="Neuro_actylchol_rec"/>
</dbReference>
<organism evidence="8 9">
    <name type="scientific">Stichopus japonicus</name>
    <name type="common">Sea cucumber</name>
    <dbReference type="NCBI Taxonomy" id="307972"/>
    <lineage>
        <taxon>Eukaryota</taxon>
        <taxon>Metazoa</taxon>
        <taxon>Echinodermata</taxon>
        <taxon>Eleutherozoa</taxon>
        <taxon>Echinozoa</taxon>
        <taxon>Holothuroidea</taxon>
        <taxon>Aspidochirotacea</taxon>
        <taxon>Aspidochirotida</taxon>
        <taxon>Stichopodidae</taxon>
        <taxon>Apostichopus</taxon>
    </lineage>
</organism>
<evidence type="ECO:0000256" key="4">
    <source>
        <dbReference type="ARBA" id="ARBA00023136"/>
    </source>
</evidence>
<dbReference type="Pfam" id="PF02931">
    <property type="entry name" value="Neur_chan_LBD"/>
    <property type="match status" value="1"/>
</dbReference>
<reference evidence="8 9" key="1">
    <citation type="journal article" date="2017" name="PLoS Biol.">
        <title>The sea cucumber genome provides insights into morphological evolution and visceral regeneration.</title>
        <authorList>
            <person name="Zhang X."/>
            <person name="Sun L."/>
            <person name="Yuan J."/>
            <person name="Sun Y."/>
            <person name="Gao Y."/>
            <person name="Zhang L."/>
            <person name="Li S."/>
            <person name="Dai H."/>
            <person name="Hamel J.F."/>
            <person name="Liu C."/>
            <person name="Yu Y."/>
            <person name="Liu S."/>
            <person name="Lin W."/>
            <person name="Guo K."/>
            <person name="Jin S."/>
            <person name="Xu P."/>
            <person name="Storey K.B."/>
            <person name="Huan P."/>
            <person name="Zhang T."/>
            <person name="Zhou Y."/>
            <person name="Zhang J."/>
            <person name="Lin C."/>
            <person name="Li X."/>
            <person name="Xing L."/>
            <person name="Huo D."/>
            <person name="Sun M."/>
            <person name="Wang L."/>
            <person name="Mercier A."/>
            <person name="Li F."/>
            <person name="Yang H."/>
            <person name="Xiang J."/>
        </authorList>
    </citation>
    <scope>NUCLEOTIDE SEQUENCE [LARGE SCALE GENOMIC DNA]</scope>
    <source>
        <strain evidence="8">Shaxun</strain>
        <tissue evidence="8">Muscle</tissue>
    </source>
</reference>
<keyword evidence="9" id="KW-1185">Reference proteome</keyword>
<dbReference type="GO" id="GO:0016020">
    <property type="term" value="C:membrane"/>
    <property type="evidence" value="ECO:0007669"/>
    <property type="project" value="UniProtKB-SubCell"/>
</dbReference>
<dbReference type="InterPro" id="IPR006201">
    <property type="entry name" value="Neur_channel"/>
</dbReference>
<keyword evidence="2 5" id="KW-0812">Transmembrane</keyword>
<accession>A0A2G8JJL3</accession>
<dbReference type="InterPro" id="IPR036734">
    <property type="entry name" value="Neur_chan_lig-bd_sf"/>
</dbReference>
<gene>
    <name evidence="8" type="ORF">BSL78_27245</name>
</gene>
<feature type="domain" description="Neurotransmitter-gated ion-channel transmembrane" evidence="7">
    <location>
        <begin position="144"/>
        <end position="263"/>
    </location>
</feature>
<proteinExistence type="predicted"/>
<dbReference type="InterPro" id="IPR006029">
    <property type="entry name" value="Neurotrans-gated_channel_TM"/>
</dbReference>
<evidence type="ECO:0000313" key="9">
    <source>
        <dbReference type="Proteomes" id="UP000230750"/>
    </source>
</evidence>
<dbReference type="Pfam" id="PF02932">
    <property type="entry name" value="Neur_chan_memb"/>
    <property type="match status" value="1"/>
</dbReference>
<dbReference type="EMBL" id="MRZV01001785">
    <property type="protein sequence ID" value="PIK35928.1"/>
    <property type="molecule type" value="Genomic_DNA"/>
</dbReference>
<feature type="transmembrane region" description="Helical" evidence="5">
    <location>
        <begin position="168"/>
        <end position="189"/>
    </location>
</feature>
<comment type="caution">
    <text evidence="8">The sequence shown here is derived from an EMBL/GenBank/DDBJ whole genome shotgun (WGS) entry which is preliminary data.</text>
</comment>
<dbReference type="CDD" id="cd19051">
    <property type="entry name" value="LGIC_TM_cation"/>
    <property type="match status" value="1"/>
</dbReference>
<feature type="domain" description="Neurotransmitter-gated ion-channel ligand-binding" evidence="6">
    <location>
        <begin position="3"/>
        <end position="83"/>
    </location>
</feature>
<evidence type="ECO:0000259" key="6">
    <source>
        <dbReference type="Pfam" id="PF02931"/>
    </source>
</evidence>
<feature type="transmembrane region" description="Helical" evidence="5">
    <location>
        <begin position="138"/>
        <end position="156"/>
    </location>
</feature>
<sequence>MSILNPMRWTDERLSWNASEFGGEDIVIMFIDEIWTPKVFIPNVLDSDSLSIISPERGSILLTSDGSVNLGTPLLVATQCPINKTLPFHGTLQSTDWTFSKITSHNHTFQIPDFATNLPVANVSASIVCIMLDRNPTYYIRTLMVPSTLLCIMAFMTFVAPPDSGERISLSVSMVIGLTVFQLLVADILPATNERSPILSAYLTTTFVLAGATVPFSLVNITIAYGDSAILALKYRWLRKLCLDYLPRLTAVPSYSERIRTLHDETAQTNLTESSPNRNDQGVSLASLEKLVSRSEKV</sequence>
<evidence type="ECO:0000259" key="7">
    <source>
        <dbReference type="Pfam" id="PF02932"/>
    </source>
</evidence>
<evidence type="ECO:0000313" key="8">
    <source>
        <dbReference type="EMBL" id="PIK35928.1"/>
    </source>
</evidence>
<dbReference type="Gene3D" id="2.70.170.10">
    <property type="entry name" value="Neurotransmitter-gated ion-channel ligand-binding domain"/>
    <property type="match status" value="1"/>
</dbReference>
<name>A0A2G8JJL3_STIJA</name>
<feature type="transmembrane region" description="Helical" evidence="5">
    <location>
        <begin position="201"/>
        <end position="226"/>
    </location>
</feature>
<protein>
    <submittedName>
        <fullName evidence="8">Putative acetylcholine receptor subunit beta-like 1-like</fullName>
    </submittedName>
</protein>
<evidence type="ECO:0000256" key="5">
    <source>
        <dbReference type="SAM" id="Phobius"/>
    </source>
</evidence>
<dbReference type="STRING" id="307972.A0A2G8JJL3"/>
<dbReference type="SUPFAM" id="SSF90112">
    <property type="entry name" value="Neurotransmitter-gated ion-channel transmembrane pore"/>
    <property type="match status" value="1"/>
</dbReference>